<dbReference type="Pfam" id="PF00675">
    <property type="entry name" value="Peptidase_M16"/>
    <property type="match status" value="1"/>
</dbReference>
<evidence type="ECO:0000313" key="6">
    <source>
        <dbReference type="Proteomes" id="UP000019102"/>
    </source>
</evidence>
<dbReference type="FunFam" id="3.30.830.10:FF:000008">
    <property type="entry name" value="Mitochondrial-processing peptidase subunit beta"/>
    <property type="match status" value="1"/>
</dbReference>
<gene>
    <name evidence="5" type="ORF">JCM21714_520</name>
</gene>
<evidence type="ECO:0000313" key="5">
    <source>
        <dbReference type="EMBL" id="GAE91567.1"/>
    </source>
</evidence>
<dbReference type="AlphaFoldDB" id="W4VEE2"/>
<dbReference type="eggNOG" id="COG0612">
    <property type="taxonomic scope" value="Bacteria"/>
</dbReference>
<organism evidence="5 6">
    <name type="scientific">Gracilibacillus boraciitolerans JCM 21714</name>
    <dbReference type="NCBI Taxonomy" id="1298598"/>
    <lineage>
        <taxon>Bacteria</taxon>
        <taxon>Bacillati</taxon>
        <taxon>Bacillota</taxon>
        <taxon>Bacilli</taxon>
        <taxon>Bacillales</taxon>
        <taxon>Bacillaceae</taxon>
        <taxon>Gracilibacillus</taxon>
    </lineage>
</organism>
<accession>W4VEE2</accession>
<dbReference type="GO" id="GO:0046872">
    <property type="term" value="F:metal ion binding"/>
    <property type="evidence" value="ECO:0007669"/>
    <property type="project" value="InterPro"/>
</dbReference>
<dbReference type="InterPro" id="IPR011765">
    <property type="entry name" value="Pept_M16_N"/>
</dbReference>
<dbReference type="STRING" id="1298598.JCM21714_520"/>
<sequence>MLYRKECSNGMRIVLEEITTVRSITIGIWVKTGSRNETLEQNGISHFIEHMLFKGTKNRTSLEIAEAFDGIGGEINAFTSKEYTCFYAKVLDTHKELAIDILSDMLLHSTFEETEIEREKKVVLEEINMTEDTPDDIIHDLLADAVYKSNSLARPILGSKSTVTNLSQQDLFRCFNEQYLPSNMVISIVGNVKQDFIETIEHYLSMDIKVNSQTITQPRPAFHANHINQTKETEQAHICLGYEGGVGMEDKLIYPMMIVNNVLGGSMSSRLFQEIREKDGMAYSIFSYHSSFLDSGLLTIYAGTSKHQLDMVREKIDQVVDQLHHNGLTEKEWKNSKEQLKGLYMLSLESTNSKMSRNARNELLLDEHPSLDDILQKIDNVTQDDISIILNQLNSSNAASAIIAPN</sequence>
<evidence type="ECO:0000256" key="2">
    <source>
        <dbReference type="RuleBase" id="RU004447"/>
    </source>
</evidence>
<dbReference type="InterPro" id="IPR011249">
    <property type="entry name" value="Metalloenz_LuxS/M16"/>
</dbReference>
<dbReference type="MEROPS" id="M16.A15"/>
<protein>
    <submittedName>
        <fullName evidence="5">Peptidase</fullName>
    </submittedName>
</protein>
<keyword evidence="6" id="KW-1185">Reference proteome</keyword>
<dbReference type="RefSeq" id="WP_035721337.1">
    <property type="nucleotide sequence ID" value="NZ_BAVS01000001.1"/>
</dbReference>
<reference evidence="5 6" key="1">
    <citation type="journal article" date="2014" name="Genome Announc.">
        <title>Draft Genome Sequence of the Boron-Tolerant and Moderately Halotolerant Bacterium Gracilibacillus boraciitolerans JCM 21714T.</title>
        <authorList>
            <person name="Ahmed I."/>
            <person name="Oshima K."/>
            <person name="Suda W."/>
            <person name="Kitamura K."/>
            <person name="Iida T."/>
            <person name="Ohmori Y."/>
            <person name="Fujiwara T."/>
            <person name="Hattori M."/>
            <person name="Ohkuma M."/>
        </authorList>
    </citation>
    <scope>NUCLEOTIDE SEQUENCE [LARGE SCALE GENOMIC DNA]</scope>
    <source>
        <strain evidence="5 6">JCM 21714</strain>
    </source>
</reference>
<dbReference type="GO" id="GO:0006508">
    <property type="term" value="P:proteolysis"/>
    <property type="evidence" value="ECO:0007669"/>
    <property type="project" value="InterPro"/>
</dbReference>
<dbReference type="EMBL" id="BAVS01000001">
    <property type="protein sequence ID" value="GAE91567.1"/>
    <property type="molecule type" value="Genomic_DNA"/>
</dbReference>
<feature type="domain" description="Peptidase M16 N-terminal" evidence="3">
    <location>
        <begin position="12"/>
        <end position="158"/>
    </location>
</feature>
<dbReference type="PROSITE" id="PS00143">
    <property type="entry name" value="INSULINASE"/>
    <property type="match status" value="1"/>
</dbReference>
<dbReference type="GO" id="GO:0004222">
    <property type="term" value="F:metalloendopeptidase activity"/>
    <property type="evidence" value="ECO:0007669"/>
    <property type="project" value="InterPro"/>
</dbReference>
<dbReference type="PANTHER" id="PTHR11851">
    <property type="entry name" value="METALLOPROTEASE"/>
    <property type="match status" value="1"/>
</dbReference>
<name>W4VEE2_9BACI</name>
<dbReference type="InterPro" id="IPR001431">
    <property type="entry name" value="Pept_M16_Zn_BS"/>
</dbReference>
<proteinExistence type="inferred from homology"/>
<dbReference type="InterPro" id="IPR007863">
    <property type="entry name" value="Peptidase_M16_C"/>
</dbReference>
<evidence type="ECO:0000259" key="4">
    <source>
        <dbReference type="Pfam" id="PF05193"/>
    </source>
</evidence>
<dbReference type="OrthoDB" id="9811314at2"/>
<dbReference type="Pfam" id="PF05193">
    <property type="entry name" value="Peptidase_M16_C"/>
    <property type="match status" value="1"/>
</dbReference>
<evidence type="ECO:0000259" key="3">
    <source>
        <dbReference type="Pfam" id="PF00675"/>
    </source>
</evidence>
<evidence type="ECO:0000256" key="1">
    <source>
        <dbReference type="ARBA" id="ARBA00007261"/>
    </source>
</evidence>
<dbReference type="PANTHER" id="PTHR11851:SF49">
    <property type="entry name" value="MITOCHONDRIAL-PROCESSING PEPTIDASE SUBUNIT ALPHA"/>
    <property type="match status" value="1"/>
</dbReference>
<dbReference type="Gene3D" id="3.30.830.10">
    <property type="entry name" value="Metalloenzyme, LuxS/M16 peptidase-like"/>
    <property type="match status" value="2"/>
</dbReference>
<dbReference type="InterPro" id="IPR050361">
    <property type="entry name" value="MPP/UQCRC_Complex"/>
</dbReference>
<comment type="similarity">
    <text evidence="1 2">Belongs to the peptidase M16 family.</text>
</comment>
<feature type="domain" description="Peptidase M16 C-terminal" evidence="4">
    <location>
        <begin position="165"/>
        <end position="340"/>
    </location>
</feature>
<dbReference type="SUPFAM" id="SSF63411">
    <property type="entry name" value="LuxS/MPP-like metallohydrolase"/>
    <property type="match status" value="2"/>
</dbReference>
<dbReference type="Proteomes" id="UP000019102">
    <property type="component" value="Unassembled WGS sequence"/>
</dbReference>
<comment type="caution">
    <text evidence="5">The sequence shown here is derived from an EMBL/GenBank/DDBJ whole genome shotgun (WGS) entry which is preliminary data.</text>
</comment>